<keyword evidence="3" id="KW-1185">Reference proteome</keyword>
<protein>
    <submittedName>
        <fullName evidence="2">Uncharacterized protein</fullName>
    </submittedName>
</protein>
<evidence type="ECO:0000313" key="2">
    <source>
        <dbReference type="EMBL" id="KEO88690.1"/>
    </source>
</evidence>
<sequence length="113" mass="12113">MRDGKQAFVSAVSKPDTSAGACVDWFRVDGEVRGGEDGIDATNIAGATKFAGLELLTSSGAISMRVRPAPISMRSTDMLWEVELSWAIARRARRSSSNRASASISRRATSMMT</sequence>
<organism evidence="2 3">
    <name type="scientific">Erythrobacter longus</name>
    <dbReference type="NCBI Taxonomy" id="1044"/>
    <lineage>
        <taxon>Bacteria</taxon>
        <taxon>Pseudomonadati</taxon>
        <taxon>Pseudomonadota</taxon>
        <taxon>Alphaproteobacteria</taxon>
        <taxon>Sphingomonadales</taxon>
        <taxon>Erythrobacteraceae</taxon>
        <taxon>Erythrobacter/Porphyrobacter group</taxon>
        <taxon>Erythrobacter</taxon>
    </lineage>
</organism>
<comment type="caution">
    <text evidence="2">The sequence shown here is derived from an EMBL/GenBank/DDBJ whole genome shotgun (WGS) entry which is preliminary data.</text>
</comment>
<evidence type="ECO:0000313" key="3">
    <source>
        <dbReference type="Proteomes" id="UP000027647"/>
    </source>
</evidence>
<evidence type="ECO:0000256" key="1">
    <source>
        <dbReference type="SAM" id="MobiDB-lite"/>
    </source>
</evidence>
<reference evidence="2 3" key="1">
    <citation type="submission" date="2014-04" db="EMBL/GenBank/DDBJ databases">
        <title>A comprehensive comparison of genomes of Erythrobacter spp. strains.</title>
        <authorList>
            <person name="Zheng Q."/>
        </authorList>
    </citation>
    <scope>NUCLEOTIDE SEQUENCE [LARGE SCALE GENOMIC DNA]</scope>
    <source>
        <strain evidence="2 3">DSM 6997</strain>
    </source>
</reference>
<gene>
    <name evidence="2" type="ORF">EH31_16170</name>
</gene>
<feature type="region of interest" description="Disordered" evidence="1">
    <location>
        <begin position="92"/>
        <end position="113"/>
    </location>
</feature>
<dbReference type="AlphaFoldDB" id="A0A074M7K4"/>
<dbReference type="Proteomes" id="UP000027647">
    <property type="component" value="Unassembled WGS sequence"/>
</dbReference>
<dbReference type="STRING" id="1044.EH31_16170"/>
<accession>A0A074M7K4</accession>
<feature type="compositionally biased region" description="Low complexity" evidence="1">
    <location>
        <begin position="97"/>
        <end position="113"/>
    </location>
</feature>
<name>A0A074M7K4_ERYLO</name>
<dbReference type="EMBL" id="JMIW01000008">
    <property type="protein sequence ID" value="KEO88690.1"/>
    <property type="molecule type" value="Genomic_DNA"/>
</dbReference>
<proteinExistence type="predicted"/>